<dbReference type="InterPro" id="IPR025333">
    <property type="entry name" value="DUF4239"/>
</dbReference>
<feature type="transmembrane region" description="Helical" evidence="1">
    <location>
        <begin position="45"/>
        <end position="72"/>
    </location>
</feature>
<dbReference type="EMBL" id="NSJV01000034">
    <property type="protein sequence ID" value="PAU50633.1"/>
    <property type="molecule type" value="Genomic_DNA"/>
</dbReference>
<evidence type="ECO:0000256" key="1">
    <source>
        <dbReference type="SAM" id="Phobius"/>
    </source>
</evidence>
<gene>
    <name evidence="2" type="ORF">CK936_01425</name>
</gene>
<keyword evidence="1" id="KW-0472">Membrane</keyword>
<dbReference type="Proteomes" id="UP000218944">
    <property type="component" value="Unassembled WGS sequence"/>
</dbReference>
<comment type="caution">
    <text evidence="2">The sequence shown here is derived from an EMBL/GenBank/DDBJ whole genome shotgun (WGS) entry which is preliminary data.</text>
</comment>
<reference evidence="2 3" key="1">
    <citation type="submission" date="2017-08" db="EMBL/GenBank/DDBJ databases">
        <title>Genome sequence of Streptomyces albireticuli NRRL B-1670.</title>
        <authorList>
            <person name="Graham D.E."/>
            <person name="Mahan K.M."/>
            <person name="Klingeman D.M."/>
            <person name="Hettich R.L."/>
            <person name="Parry R.J."/>
            <person name="Spain J.C."/>
        </authorList>
    </citation>
    <scope>NUCLEOTIDE SEQUENCE [LARGE SCALE GENOMIC DNA]</scope>
    <source>
        <strain evidence="2 3">NRRL B-1670</strain>
    </source>
</reference>
<dbReference type="AlphaFoldDB" id="A0A2A2DDU6"/>
<keyword evidence="3" id="KW-1185">Reference proteome</keyword>
<sequence length="261" mass="28726">MQLWLLNTFSTPVLVVILVGGLTGLTLVGARLLHRRFPTLAAGTYNEAVGLLLGIFSAIYGIILAFVIVNLWTQMETSQTVVATEATDLSQIVRDIQAFPPEPRGRIGDAVSGYVHAVVEDQWPRMKRGHASYAATTSKLDEVYTALQEYEPDTQARQAFYEQTLDRLNDVAAQRRARIAQSSQQLPLLFQILVFGGALVVLATICLFGSPRKSVQMLFLCSVTVLIGFSLLLVVVLDCPFSGDYSIGPQPYKQGVLESFW</sequence>
<evidence type="ECO:0008006" key="4">
    <source>
        <dbReference type="Google" id="ProtNLM"/>
    </source>
</evidence>
<keyword evidence="1" id="KW-1133">Transmembrane helix</keyword>
<proteinExistence type="predicted"/>
<organism evidence="2 3">
    <name type="scientific">Streptomyces albireticuli</name>
    <dbReference type="NCBI Taxonomy" id="1940"/>
    <lineage>
        <taxon>Bacteria</taxon>
        <taxon>Bacillati</taxon>
        <taxon>Actinomycetota</taxon>
        <taxon>Actinomycetes</taxon>
        <taxon>Kitasatosporales</taxon>
        <taxon>Streptomycetaceae</taxon>
        <taxon>Streptomyces</taxon>
    </lineage>
</organism>
<protein>
    <recommendedName>
        <fullName evidence="4">DUF4239 domain-containing protein</fullName>
    </recommendedName>
</protein>
<feature type="transmembrane region" description="Helical" evidence="1">
    <location>
        <begin position="217"/>
        <end position="237"/>
    </location>
</feature>
<dbReference type="RefSeq" id="WP_095578611.1">
    <property type="nucleotide sequence ID" value="NZ_JAJQQQ010000006.1"/>
</dbReference>
<feature type="transmembrane region" description="Helical" evidence="1">
    <location>
        <begin position="188"/>
        <end position="210"/>
    </location>
</feature>
<accession>A0A2A2DDU6</accession>
<evidence type="ECO:0000313" key="3">
    <source>
        <dbReference type="Proteomes" id="UP000218944"/>
    </source>
</evidence>
<dbReference type="Pfam" id="PF14023">
    <property type="entry name" value="Bestrophin-like"/>
    <property type="match status" value="1"/>
</dbReference>
<evidence type="ECO:0000313" key="2">
    <source>
        <dbReference type="EMBL" id="PAU50633.1"/>
    </source>
</evidence>
<name>A0A2A2DDU6_9ACTN</name>
<feature type="transmembrane region" description="Helical" evidence="1">
    <location>
        <begin position="12"/>
        <end position="33"/>
    </location>
</feature>
<keyword evidence="1" id="KW-0812">Transmembrane</keyword>